<feature type="compositionally biased region" description="Basic and acidic residues" evidence="2">
    <location>
        <begin position="524"/>
        <end position="537"/>
    </location>
</feature>
<evidence type="ECO:0000313" key="4">
    <source>
        <dbReference type="EMBL" id="CAD8693967.1"/>
    </source>
</evidence>
<dbReference type="PROSITE" id="PS50250">
    <property type="entry name" value="PCI"/>
    <property type="match status" value="1"/>
</dbReference>
<keyword evidence="1" id="KW-0175">Coiled coil</keyword>
<evidence type="ECO:0000256" key="1">
    <source>
        <dbReference type="SAM" id="Coils"/>
    </source>
</evidence>
<dbReference type="InterPro" id="IPR027512">
    <property type="entry name" value="EIF3A"/>
</dbReference>
<protein>
    <recommendedName>
        <fullName evidence="3">PCI domain-containing protein</fullName>
    </recommendedName>
</protein>
<dbReference type="Pfam" id="PF01399">
    <property type="entry name" value="PCI"/>
    <property type="match status" value="1"/>
</dbReference>
<dbReference type="GO" id="GO:0071540">
    <property type="term" value="C:eukaryotic translation initiation factor 3 complex, eIF3e"/>
    <property type="evidence" value="ECO:0007669"/>
    <property type="project" value="TreeGrafter"/>
</dbReference>
<feature type="compositionally biased region" description="Low complexity" evidence="2">
    <location>
        <begin position="513"/>
        <end position="523"/>
    </location>
</feature>
<dbReference type="GO" id="GO:0043614">
    <property type="term" value="C:multi-eIF complex"/>
    <property type="evidence" value="ECO:0007669"/>
    <property type="project" value="TreeGrafter"/>
</dbReference>
<proteinExistence type="predicted"/>
<dbReference type="GO" id="GO:0003729">
    <property type="term" value="F:mRNA binding"/>
    <property type="evidence" value="ECO:0007669"/>
    <property type="project" value="TreeGrafter"/>
</dbReference>
<dbReference type="InterPro" id="IPR000717">
    <property type="entry name" value="PCI_dom"/>
</dbReference>
<dbReference type="AlphaFoldDB" id="A0A7S0S2D0"/>
<dbReference type="PANTHER" id="PTHR14005:SF0">
    <property type="entry name" value="EUKARYOTIC TRANSLATION INITIATION FACTOR 3 SUBUNIT A"/>
    <property type="match status" value="1"/>
</dbReference>
<reference evidence="4" key="1">
    <citation type="submission" date="2021-01" db="EMBL/GenBank/DDBJ databases">
        <authorList>
            <person name="Corre E."/>
            <person name="Pelletier E."/>
            <person name="Niang G."/>
            <person name="Scheremetjew M."/>
            <person name="Finn R."/>
            <person name="Kale V."/>
            <person name="Holt S."/>
            <person name="Cochrane G."/>
            <person name="Meng A."/>
            <person name="Brown T."/>
            <person name="Cohen L."/>
        </authorList>
    </citation>
    <scope>NUCLEOTIDE SEQUENCE</scope>
    <source>
        <strain evidence="4">SAG 11-49</strain>
    </source>
</reference>
<dbReference type="Gene3D" id="1.25.40.860">
    <property type="match status" value="1"/>
</dbReference>
<dbReference type="GO" id="GO:0003743">
    <property type="term" value="F:translation initiation factor activity"/>
    <property type="evidence" value="ECO:0007669"/>
    <property type="project" value="TreeGrafter"/>
</dbReference>
<organism evidence="4">
    <name type="scientific">Chlamydomonas leiostraca</name>
    <dbReference type="NCBI Taxonomy" id="1034604"/>
    <lineage>
        <taxon>Eukaryota</taxon>
        <taxon>Viridiplantae</taxon>
        <taxon>Chlorophyta</taxon>
        <taxon>core chlorophytes</taxon>
        <taxon>Chlorophyceae</taxon>
        <taxon>CS clade</taxon>
        <taxon>Chlamydomonadales</taxon>
        <taxon>Chlamydomonadaceae</taxon>
        <taxon>Chlamydomonas</taxon>
    </lineage>
</organism>
<feature type="coiled-coil region" evidence="1">
    <location>
        <begin position="159"/>
        <end position="289"/>
    </location>
</feature>
<dbReference type="GO" id="GO:0001732">
    <property type="term" value="P:formation of cytoplasmic translation initiation complex"/>
    <property type="evidence" value="ECO:0007669"/>
    <property type="project" value="TreeGrafter"/>
</dbReference>
<name>A0A7S0S2D0_9CHLO</name>
<dbReference type="GO" id="GO:0071541">
    <property type="term" value="C:eukaryotic translation initiation factor 3 complex, eIF3m"/>
    <property type="evidence" value="ECO:0007669"/>
    <property type="project" value="TreeGrafter"/>
</dbReference>
<dbReference type="SMART" id="SM00088">
    <property type="entry name" value="PINT"/>
    <property type="match status" value="1"/>
</dbReference>
<accession>A0A7S0S2D0</accession>
<dbReference type="EMBL" id="HBFB01032450">
    <property type="protein sequence ID" value="CAD8693967.1"/>
    <property type="molecule type" value="Transcribed_RNA"/>
</dbReference>
<dbReference type="PANTHER" id="PTHR14005">
    <property type="entry name" value="EUKARYOTIC TRANSLATION INITIATION FACTOR 3, THETA SUBUNIT"/>
    <property type="match status" value="1"/>
</dbReference>
<evidence type="ECO:0000259" key="3">
    <source>
        <dbReference type="PROSITE" id="PS50250"/>
    </source>
</evidence>
<sequence length="566" mass="63878">MCARLGPLVAKLGELSPGMSGASPVKDVNLGMYVNSLKQVALLRLLKQLSEVYSTMRVQSLAELVSFMPLSEVEAVVVDAVKNDFLQVRIDHRNGTLHFGSQQLESGHVRNHLAQLTQRLSKAVHMMQPEDSSAHAARRSAAIKTALDTMDKEHKMSNARKIMIEKRKEEAELAMLEAEKEAELRRQTAAREAEMAEEKRRREEALRREKERIERELEEREQEEARALLEANKKKLGAKGGKLDQAAGLDKRTLVAEVLTERMKEAQEMERRMQKLAKQLDHLERARREEEAPLLKQLAVTRMEDARKQHAEQQTADAARHRAQWESDTADKARLAITLGDKEAFKAQIVARREEEFEELRRLKEEVYQKRLEEKRRARHQARIQAYAQRCFDTVKERMDEIEAEERRAEEERRAAEEEELQRKAAEEAERQRARLAELDQKAREERPAPAAASTGNRFVPSALRSKAGDSSGGGAPPAARGGDDDDRWARRDAAPPAARGGDDRWGRRDEGPAPAAGRYAPPTRRDDGPPPRRDEAPPAPRPAAPAAAPASAGGKFVPPHLRNRQ</sequence>
<dbReference type="GO" id="GO:0002188">
    <property type="term" value="P:translation reinitiation"/>
    <property type="evidence" value="ECO:0007669"/>
    <property type="project" value="TreeGrafter"/>
</dbReference>
<feature type="domain" description="PCI" evidence="3">
    <location>
        <begin position="1"/>
        <end position="104"/>
    </location>
</feature>
<feature type="compositionally biased region" description="Basic and acidic residues" evidence="2">
    <location>
        <begin position="501"/>
        <end position="512"/>
    </location>
</feature>
<feature type="region of interest" description="Disordered" evidence="2">
    <location>
        <begin position="402"/>
        <end position="566"/>
    </location>
</feature>
<dbReference type="InterPro" id="IPR036390">
    <property type="entry name" value="WH_DNA-bd_sf"/>
</dbReference>
<feature type="compositionally biased region" description="Basic and acidic residues" evidence="2">
    <location>
        <begin position="402"/>
        <end position="448"/>
    </location>
</feature>
<feature type="compositionally biased region" description="Low complexity" evidence="2">
    <location>
        <begin position="545"/>
        <end position="555"/>
    </location>
</feature>
<evidence type="ECO:0000256" key="2">
    <source>
        <dbReference type="SAM" id="MobiDB-lite"/>
    </source>
</evidence>
<dbReference type="SUPFAM" id="SSF46785">
    <property type="entry name" value="Winged helix' DNA-binding domain"/>
    <property type="match status" value="1"/>
</dbReference>
<gene>
    <name evidence="4" type="ORF">CLEI1391_LOCUS18150</name>
</gene>